<dbReference type="InterPro" id="IPR023214">
    <property type="entry name" value="HAD_sf"/>
</dbReference>
<sequence length="228" mass="25327">MTLAIFDLDNTLIAGDSDHQWGDFLVRRGEVDGERYQAANDRFYQDYLDGSLDILAYQEFVLSELKGRPLDELDALRQAFLKEVIEALWLPRAEALVAEHRARGDTLMIITATNDFITAPIAERLGVPHLIATRAERDGDGLYTGRVAGVPSYREGKVERLAHWLDDHGESLAGSWFYSDSHNDLPLLGKVDNPVAVDPDPTLARAARERGWPILSLRDQADDAGAAS</sequence>
<evidence type="ECO:0000313" key="4">
    <source>
        <dbReference type="EMBL" id="MBF5055170.1"/>
    </source>
</evidence>
<dbReference type="CDD" id="cd02612">
    <property type="entry name" value="HAD_PGPPase"/>
    <property type="match status" value="1"/>
</dbReference>
<dbReference type="PANTHER" id="PTHR43344">
    <property type="entry name" value="PHOSPHOSERINE PHOSPHATASE"/>
    <property type="match status" value="1"/>
</dbReference>
<dbReference type="InterPro" id="IPR006385">
    <property type="entry name" value="HAD_hydro_SerB1"/>
</dbReference>
<dbReference type="RefSeq" id="WP_194864040.1">
    <property type="nucleotide sequence ID" value="NZ_ARXX01000004.1"/>
</dbReference>
<dbReference type="Proteomes" id="UP000662703">
    <property type="component" value="Unassembled WGS sequence"/>
</dbReference>
<name>A0ABS0AMC4_9GAMM</name>
<gene>
    <name evidence="4" type="ORF">Y5W_00464</name>
</gene>
<dbReference type="Gene3D" id="3.40.50.1000">
    <property type="entry name" value="HAD superfamily/HAD-like"/>
    <property type="match status" value="1"/>
</dbReference>
<keyword evidence="3" id="KW-0460">Magnesium</keyword>
<dbReference type="InterPro" id="IPR036412">
    <property type="entry name" value="HAD-like_sf"/>
</dbReference>
<accession>A0ABS0AMC4</accession>
<dbReference type="InterPro" id="IPR050582">
    <property type="entry name" value="HAD-like_SerB"/>
</dbReference>
<organism evidence="4 5">
    <name type="scientific">Alloalcanivorax profundimaris</name>
    <dbReference type="NCBI Taxonomy" id="2735259"/>
    <lineage>
        <taxon>Bacteria</taxon>
        <taxon>Pseudomonadati</taxon>
        <taxon>Pseudomonadota</taxon>
        <taxon>Gammaproteobacteria</taxon>
        <taxon>Oceanospirillales</taxon>
        <taxon>Alcanivoracaceae</taxon>
        <taxon>Alloalcanivorax</taxon>
    </lineage>
</organism>
<dbReference type="NCBIfam" id="TIGR01490">
    <property type="entry name" value="HAD-SF-IB-hyp1"/>
    <property type="match status" value="1"/>
</dbReference>
<keyword evidence="5" id="KW-1185">Reference proteome</keyword>
<keyword evidence="2 4" id="KW-0378">Hydrolase</keyword>
<evidence type="ECO:0000313" key="5">
    <source>
        <dbReference type="Proteomes" id="UP000662703"/>
    </source>
</evidence>
<evidence type="ECO:0000256" key="2">
    <source>
        <dbReference type="ARBA" id="ARBA00022801"/>
    </source>
</evidence>
<evidence type="ECO:0000256" key="3">
    <source>
        <dbReference type="ARBA" id="ARBA00022842"/>
    </source>
</evidence>
<proteinExistence type="predicted"/>
<dbReference type="Gene3D" id="1.20.1440.100">
    <property type="entry name" value="SG protein - dephosphorylation function"/>
    <property type="match status" value="1"/>
</dbReference>
<dbReference type="SUPFAM" id="SSF56784">
    <property type="entry name" value="HAD-like"/>
    <property type="match status" value="1"/>
</dbReference>
<reference evidence="4 5" key="1">
    <citation type="submission" date="2012-09" db="EMBL/GenBank/DDBJ databases">
        <title>Genome Sequence of alkane-degrading Bacterium Alcanivorax sp. 521-1.</title>
        <authorList>
            <person name="Lai Q."/>
            <person name="Shao Z."/>
        </authorList>
    </citation>
    <scope>NUCLEOTIDE SEQUENCE [LARGE SCALE GENOMIC DNA]</scope>
    <source>
        <strain evidence="4 5">521-1</strain>
    </source>
</reference>
<dbReference type="NCBIfam" id="TIGR01488">
    <property type="entry name" value="HAD-SF-IB"/>
    <property type="match status" value="1"/>
</dbReference>
<protein>
    <submittedName>
        <fullName evidence="4">HAD family hydrolase</fullName>
    </submittedName>
</protein>
<evidence type="ECO:0000256" key="1">
    <source>
        <dbReference type="ARBA" id="ARBA00022723"/>
    </source>
</evidence>
<dbReference type="EMBL" id="ARXX01000004">
    <property type="protein sequence ID" value="MBF5055170.1"/>
    <property type="molecule type" value="Genomic_DNA"/>
</dbReference>
<comment type="caution">
    <text evidence="4">The sequence shown here is derived from an EMBL/GenBank/DDBJ whole genome shotgun (WGS) entry which is preliminary data.</text>
</comment>
<dbReference type="Pfam" id="PF12710">
    <property type="entry name" value="HAD"/>
    <property type="match status" value="1"/>
</dbReference>
<keyword evidence="1" id="KW-0479">Metal-binding</keyword>
<dbReference type="GO" id="GO:0016787">
    <property type="term" value="F:hydrolase activity"/>
    <property type="evidence" value="ECO:0007669"/>
    <property type="project" value="UniProtKB-KW"/>
</dbReference>
<dbReference type="PANTHER" id="PTHR43344:SF13">
    <property type="entry name" value="PHOSPHATASE RV3661-RELATED"/>
    <property type="match status" value="1"/>
</dbReference>